<evidence type="ECO:0000313" key="5">
    <source>
        <dbReference type="EMBL" id="RDL21590.1"/>
    </source>
</evidence>
<dbReference type="InterPro" id="IPR050415">
    <property type="entry name" value="MRET"/>
</dbReference>
<dbReference type="Proteomes" id="UP000255365">
    <property type="component" value="Unassembled WGS sequence"/>
</dbReference>
<dbReference type="InterPro" id="IPR036010">
    <property type="entry name" value="2Fe-2S_ferredoxin-like_sf"/>
</dbReference>
<feature type="domain" description="2Fe-2S ferredoxin-type" evidence="3">
    <location>
        <begin position="262"/>
        <end position="353"/>
    </location>
</feature>
<dbReference type="Gene3D" id="3.10.20.30">
    <property type="match status" value="1"/>
</dbReference>
<dbReference type="InterPro" id="IPR008333">
    <property type="entry name" value="Cbr1-like_FAD-bd_dom"/>
</dbReference>
<dbReference type="SUPFAM" id="SSF52343">
    <property type="entry name" value="Ferredoxin reductase-like, C-terminal NADP-linked domain"/>
    <property type="match status" value="1"/>
</dbReference>
<dbReference type="GO" id="GO:0051536">
    <property type="term" value="F:iron-sulfur cluster binding"/>
    <property type="evidence" value="ECO:0007669"/>
    <property type="project" value="UniProtKB-KW"/>
</dbReference>
<keyword evidence="1" id="KW-0408">Iron</keyword>
<keyword evidence="1" id="KW-0411">Iron-sulfur</keyword>
<comment type="caution">
    <text evidence="5">The sequence shown here is derived from an EMBL/GenBank/DDBJ whole genome shotgun (WGS) entry which is preliminary data.</text>
</comment>
<dbReference type="RefSeq" id="WP_115146703.1">
    <property type="nucleotide sequence ID" value="NZ_QRAV01000005.1"/>
</dbReference>
<organism evidence="5 6">
    <name type="scientific">Pseudomonas jessenii</name>
    <dbReference type="NCBI Taxonomy" id="77298"/>
    <lineage>
        <taxon>Bacteria</taxon>
        <taxon>Pseudomonadati</taxon>
        <taxon>Pseudomonadota</taxon>
        <taxon>Gammaproteobacteria</taxon>
        <taxon>Pseudomonadales</taxon>
        <taxon>Pseudomonadaceae</taxon>
        <taxon>Pseudomonas</taxon>
    </lineage>
</organism>
<gene>
    <name evidence="5" type="ORF">DEU51_105302</name>
</gene>
<comment type="cofactor">
    <cofactor evidence="2">
        <name>[2Fe-2S] cluster</name>
        <dbReference type="ChEBI" id="CHEBI:190135"/>
    </cofactor>
</comment>
<dbReference type="SUPFAM" id="SSF63380">
    <property type="entry name" value="Riboflavin synthase domain-like"/>
    <property type="match status" value="1"/>
</dbReference>
<dbReference type="Pfam" id="PF00111">
    <property type="entry name" value="Fer2"/>
    <property type="match status" value="1"/>
</dbReference>
<dbReference type="SUPFAM" id="SSF54292">
    <property type="entry name" value="2Fe-2S ferredoxin-like"/>
    <property type="match status" value="1"/>
</dbReference>
<dbReference type="PANTHER" id="PTHR47354">
    <property type="entry name" value="NADH OXIDOREDUCTASE HCR"/>
    <property type="match status" value="1"/>
</dbReference>
<dbReference type="EMBL" id="QRAV01000005">
    <property type="protein sequence ID" value="RDL21590.1"/>
    <property type="molecule type" value="Genomic_DNA"/>
</dbReference>
<protein>
    <submittedName>
        <fullName evidence="5">Ferredoxin-NADP reductase</fullName>
    </submittedName>
</protein>
<feature type="domain" description="FAD-binding FR-type" evidence="4">
    <location>
        <begin position="4"/>
        <end position="110"/>
    </location>
</feature>
<keyword evidence="1" id="KW-0479">Metal-binding</keyword>
<dbReference type="PROSITE" id="PS51384">
    <property type="entry name" value="FAD_FR"/>
    <property type="match status" value="1"/>
</dbReference>
<name>A0A370SPG3_PSEJE</name>
<evidence type="ECO:0000313" key="6">
    <source>
        <dbReference type="Proteomes" id="UP000255365"/>
    </source>
</evidence>
<dbReference type="Gene3D" id="3.40.50.80">
    <property type="entry name" value="Nucleotide-binding domain of ferredoxin-NADP reductase (FNR) module"/>
    <property type="match status" value="1"/>
</dbReference>
<dbReference type="GO" id="GO:0016491">
    <property type="term" value="F:oxidoreductase activity"/>
    <property type="evidence" value="ECO:0007669"/>
    <property type="project" value="InterPro"/>
</dbReference>
<dbReference type="PROSITE" id="PS51085">
    <property type="entry name" value="2FE2S_FER_2"/>
    <property type="match status" value="1"/>
</dbReference>
<sequence>MNGMASLKALCEHVSIETANVKVFTLRAVDAPVEFLDSLEAGKHVALHAADMAGTHHQRLYSITRKHGADRFDIAVKREGRGGVSDQLHATLQAGSTTAMQFVAGDISLESVLGCRQVGMLAGGIGITLPIALLRGLAERARRGLAVPDVSLLLCVPSIAEISFLHELLELELTTSWFSLQVFVTREAVNNNGHFSAGRPHVQDLSRLGNPDRVVICGSYGFAQGMREHTLAMFPTSRLLIESFTPPAAPASAAQPEAQANATLRLHLNHNDQVLEPPAGKSLLEMLETSGIAVRSLCRAGICGHCRLKVSEGHYTLEPDFCLTDKDKDDGYALACCTFPQSGTIKVDLSTTV</sequence>
<reference evidence="5 6" key="1">
    <citation type="submission" date="2018-07" db="EMBL/GenBank/DDBJ databases">
        <title>Genome sequencing of rice bacterial endophytes.</title>
        <authorList>
            <person name="Venturi V."/>
        </authorList>
    </citation>
    <scope>NUCLEOTIDE SEQUENCE [LARGE SCALE GENOMIC DNA]</scope>
    <source>
        <strain evidence="5 6">E2333</strain>
    </source>
</reference>
<dbReference type="Gene3D" id="2.40.30.10">
    <property type="entry name" value="Translation factors"/>
    <property type="match status" value="1"/>
</dbReference>
<accession>A0A370SPG3</accession>
<dbReference type="InterPro" id="IPR017927">
    <property type="entry name" value="FAD-bd_FR_type"/>
</dbReference>
<dbReference type="InterPro" id="IPR012675">
    <property type="entry name" value="Beta-grasp_dom_sf"/>
</dbReference>
<evidence type="ECO:0000256" key="1">
    <source>
        <dbReference type="ARBA" id="ARBA00023014"/>
    </source>
</evidence>
<evidence type="ECO:0000256" key="2">
    <source>
        <dbReference type="ARBA" id="ARBA00034078"/>
    </source>
</evidence>
<evidence type="ECO:0000259" key="3">
    <source>
        <dbReference type="PROSITE" id="PS51085"/>
    </source>
</evidence>
<dbReference type="Pfam" id="PF00970">
    <property type="entry name" value="FAD_binding_6"/>
    <property type="match status" value="1"/>
</dbReference>
<evidence type="ECO:0000259" key="4">
    <source>
        <dbReference type="PROSITE" id="PS51384"/>
    </source>
</evidence>
<dbReference type="InterPro" id="IPR001041">
    <property type="entry name" value="2Fe-2S_ferredoxin-type"/>
</dbReference>
<dbReference type="InterPro" id="IPR039261">
    <property type="entry name" value="FNR_nucleotide-bd"/>
</dbReference>
<dbReference type="CDD" id="cd00207">
    <property type="entry name" value="fer2"/>
    <property type="match status" value="1"/>
</dbReference>
<dbReference type="InterPro" id="IPR017938">
    <property type="entry name" value="Riboflavin_synthase-like_b-brl"/>
</dbReference>
<dbReference type="PANTHER" id="PTHR47354:SF5">
    <property type="entry name" value="PROTEIN RFBI"/>
    <property type="match status" value="1"/>
</dbReference>
<dbReference type="AlphaFoldDB" id="A0A370SPG3"/>
<proteinExistence type="predicted"/>